<evidence type="ECO:0000259" key="10">
    <source>
        <dbReference type="PROSITE" id="PS51371"/>
    </source>
</evidence>
<dbReference type="InterPro" id="IPR046342">
    <property type="entry name" value="CBS_dom_sf"/>
</dbReference>
<evidence type="ECO:0000313" key="11">
    <source>
        <dbReference type="EMBL" id="QDU34157.1"/>
    </source>
</evidence>
<dbReference type="RefSeq" id="WP_145077775.1">
    <property type="nucleotide sequence ID" value="NZ_CP036425.1"/>
</dbReference>
<dbReference type="Proteomes" id="UP000317369">
    <property type="component" value="Chromosome"/>
</dbReference>
<dbReference type="OrthoDB" id="9790355at2"/>
<keyword evidence="8" id="KW-0129">CBS domain</keyword>
<comment type="subcellular location">
    <subcellularLocation>
        <location evidence="1">Membrane</location>
        <topology evidence="1">Multi-pass membrane protein</topology>
    </subcellularLocation>
</comment>
<dbReference type="EMBL" id="CP036425">
    <property type="protein sequence ID" value="QDU34157.1"/>
    <property type="molecule type" value="Genomic_DNA"/>
</dbReference>
<feature type="transmembrane region" description="Helical" evidence="9">
    <location>
        <begin position="243"/>
        <end position="263"/>
    </location>
</feature>
<name>A0A517YVB5_9BACT</name>
<evidence type="ECO:0000256" key="4">
    <source>
        <dbReference type="ARBA" id="ARBA00022692"/>
    </source>
</evidence>
<keyword evidence="3" id="KW-0813">Transport</keyword>
<evidence type="ECO:0000256" key="3">
    <source>
        <dbReference type="ARBA" id="ARBA00022448"/>
    </source>
</evidence>
<dbReference type="SMART" id="SM00116">
    <property type="entry name" value="CBS"/>
    <property type="match status" value="2"/>
</dbReference>
<feature type="transmembrane region" description="Helical" evidence="9">
    <location>
        <begin position="168"/>
        <end position="187"/>
    </location>
</feature>
<dbReference type="KEGG" id="pcor:KS4_22190"/>
<keyword evidence="5" id="KW-0460">Magnesium</keyword>
<keyword evidence="12" id="KW-1185">Reference proteome</keyword>
<protein>
    <submittedName>
        <fullName evidence="11">Magnesium transporter MgtE</fullName>
    </submittedName>
</protein>
<dbReference type="Pfam" id="PF01769">
    <property type="entry name" value="MgtE"/>
    <property type="match status" value="1"/>
</dbReference>
<dbReference type="PANTHER" id="PTHR43773">
    <property type="entry name" value="MAGNESIUM TRANSPORTER MGTE"/>
    <property type="match status" value="1"/>
</dbReference>
<feature type="transmembrane region" description="Helical" evidence="9">
    <location>
        <begin position="302"/>
        <end position="323"/>
    </location>
</feature>
<dbReference type="Gene3D" id="1.10.357.20">
    <property type="entry name" value="SLC41 divalent cation transporters, integral membrane domain"/>
    <property type="match status" value="1"/>
</dbReference>
<feature type="transmembrane region" description="Helical" evidence="9">
    <location>
        <begin position="193"/>
        <end position="222"/>
    </location>
</feature>
<keyword evidence="4 9" id="KW-0812">Transmembrane</keyword>
<evidence type="ECO:0000256" key="8">
    <source>
        <dbReference type="PROSITE-ProRule" id="PRU00703"/>
    </source>
</evidence>
<evidence type="ECO:0000256" key="2">
    <source>
        <dbReference type="ARBA" id="ARBA00009749"/>
    </source>
</evidence>
<feature type="domain" description="CBS" evidence="10">
    <location>
        <begin position="14"/>
        <end position="79"/>
    </location>
</feature>
<dbReference type="Gene3D" id="3.10.580.10">
    <property type="entry name" value="CBS-domain"/>
    <property type="match status" value="1"/>
</dbReference>
<gene>
    <name evidence="11" type="primary">mgtE_2</name>
    <name evidence="11" type="ORF">KS4_22190</name>
</gene>
<dbReference type="InterPro" id="IPR036739">
    <property type="entry name" value="SLC41_membr_dom_sf"/>
</dbReference>
<sequence>MGPDILDQPISTYMHEPQTVVCANETVRDAIQTLRQSKVEQTITYLYVVDNHEKSRLVGVLPTRRLLLADSDDTLLGDIMLTDVQQLDENTTMGEALRMFDAHKYLALPVINHNGRLLGVIDVGVFMDEVGDLDHMERLQESFQIIGMRVQQVEQGNALRGYALRMPWLFVNIAGGLICAAIATAFSEVLDKVVVLAAFIPLVLALNESISIQSLSISLQQIGTMRETIQRLIREFIKESKTAAMLALTSCLVVGIASIFWPGNHWPPIVIAFSILLSMVVTALYGLLIPKLLHALNLDPKVAAGPVVLMMADVTTLIVYLGIGTAILL</sequence>
<reference evidence="11 12" key="1">
    <citation type="submission" date="2019-02" db="EMBL/GenBank/DDBJ databases">
        <title>Deep-cultivation of Planctomycetes and their phenomic and genomic characterization uncovers novel biology.</title>
        <authorList>
            <person name="Wiegand S."/>
            <person name="Jogler M."/>
            <person name="Boedeker C."/>
            <person name="Pinto D."/>
            <person name="Vollmers J."/>
            <person name="Rivas-Marin E."/>
            <person name="Kohn T."/>
            <person name="Peeters S.H."/>
            <person name="Heuer A."/>
            <person name="Rast P."/>
            <person name="Oberbeckmann S."/>
            <person name="Bunk B."/>
            <person name="Jeske O."/>
            <person name="Meyerdierks A."/>
            <person name="Storesund J.E."/>
            <person name="Kallscheuer N."/>
            <person name="Luecker S."/>
            <person name="Lage O.M."/>
            <person name="Pohl T."/>
            <person name="Merkel B.J."/>
            <person name="Hornburger P."/>
            <person name="Mueller R.-W."/>
            <person name="Bruemmer F."/>
            <person name="Labrenz M."/>
            <person name="Spormann A.M."/>
            <person name="Op den Camp H."/>
            <person name="Overmann J."/>
            <person name="Amann R."/>
            <person name="Jetten M.S.M."/>
            <person name="Mascher T."/>
            <person name="Medema M.H."/>
            <person name="Devos D.P."/>
            <person name="Kaster A.-K."/>
            <person name="Ovreas L."/>
            <person name="Rohde M."/>
            <person name="Galperin M.Y."/>
            <person name="Jogler C."/>
        </authorList>
    </citation>
    <scope>NUCLEOTIDE SEQUENCE [LARGE SCALE GENOMIC DNA]</scope>
    <source>
        <strain evidence="11 12">KS4</strain>
    </source>
</reference>
<evidence type="ECO:0000313" key="12">
    <source>
        <dbReference type="Proteomes" id="UP000317369"/>
    </source>
</evidence>
<dbReference type="InterPro" id="IPR000644">
    <property type="entry name" value="CBS_dom"/>
</dbReference>
<dbReference type="AlphaFoldDB" id="A0A517YVB5"/>
<evidence type="ECO:0000256" key="5">
    <source>
        <dbReference type="ARBA" id="ARBA00022842"/>
    </source>
</evidence>
<dbReference type="SUPFAM" id="SSF161093">
    <property type="entry name" value="MgtE membrane domain-like"/>
    <property type="match status" value="1"/>
</dbReference>
<evidence type="ECO:0000256" key="1">
    <source>
        <dbReference type="ARBA" id="ARBA00004141"/>
    </source>
</evidence>
<dbReference type="SUPFAM" id="SSF54631">
    <property type="entry name" value="CBS-domain pair"/>
    <property type="match status" value="1"/>
</dbReference>
<dbReference type="GO" id="GO:0015095">
    <property type="term" value="F:magnesium ion transmembrane transporter activity"/>
    <property type="evidence" value="ECO:0007669"/>
    <property type="project" value="InterPro"/>
</dbReference>
<proteinExistence type="inferred from homology"/>
<dbReference type="PROSITE" id="PS51371">
    <property type="entry name" value="CBS"/>
    <property type="match status" value="2"/>
</dbReference>
<feature type="domain" description="CBS" evidence="10">
    <location>
        <begin position="80"/>
        <end position="138"/>
    </location>
</feature>
<dbReference type="Pfam" id="PF00571">
    <property type="entry name" value="CBS"/>
    <property type="match status" value="2"/>
</dbReference>
<keyword evidence="6 9" id="KW-1133">Transmembrane helix</keyword>
<dbReference type="InterPro" id="IPR006667">
    <property type="entry name" value="SLC41_membr_dom"/>
</dbReference>
<accession>A0A517YVB5</accession>
<evidence type="ECO:0000256" key="7">
    <source>
        <dbReference type="ARBA" id="ARBA00023136"/>
    </source>
</evidence>
<dbReference type="GO" id="GO:0016020">
    <property type="term" value="C:membrane"/>
    <property type="evidence" value="ECO:0007669"/>
    <property type="project" value="UniProtKB-SubCell"/>
</dbReference>
<dbReference type="InterPro" id="IPR006669">
    <property type="entry name" value="MgtE_transporter"/>
</dbReference>
<comment type="similarity">
    <text evidence="2">Belongs to the SLC41A transporter family.</text>
</comment>
<evidence type="ECO:0000256" key="9">
    <source>
        <dbReference type="SAM" id="Phobius"/>
    </source>
</evidence>
<organism evidence="11 12">
    <name type="scientific">Poriferisphaera corsica</name>
    <dbReference type="NCBI Taxonomy" id="2528020"/>
    <lineage>
        <taxon>Bacteria</taxon>
        <taxon>Pseudomonadati</taxon>
        <taxon>Planctomycetota</taxon>
        <taxon>Phycisphaerae</taxon>
        <taxon>Phycisphaerales</taxon>
        <taxon>Phycisphaeraceae</taxon>
        <taxon>Poriferisphaera</taxon>
    </lineage>
</organism>
<dbReference type="PANTHER" id="PTHR43773:SF1">
    <property type="entry name" value="MAGNESIUM TRANSPORTER MGTE"/>
    <property type="match status" value="1"/>
</dbReference>
<evidence type="ECO:0000256" key="6">
    <source>
        <dbReference type="ARBA" id="ARBA00022989"/>
    </source>
</evidence>
<keyword evidence="7 9" id="KW-0472">Membrane</keyword>
<feature type="transmembrane region" description="Helical" evidence="9">
    <location>
        <begin position="269"/>
        <end position="290"/>
    </location>
</feature>